<dbReference type="NCBIfam" id="TIGR02027">
    <property type="entry name" value="rpoA"/>
    <property type="match status" value="1"/>
</dbReference>
<evidence type="ECO:0000259" key="12">
    <source>
        <dbReference type="SMART" id="SM00662"/>
    </source>
</evidence>
<evidence type="ECO:0000256" key="4">
    <source>
        <dbReference type="ARBA" id="ARBA00022478"/>
    </source>
</evidence>
<dbReference type="InterPro" id="IPR011263">
    <property type="entry name" value="DNA-dir_RNA_pol_RpoA/D/Rpb3"/>
</dbReference>
<feature type="region of interest" description="Alpha C-terminal domain (alpha-CTD)" evidence="11">
    <location>
        <begin position="255"/>
        <end position="321"/>
    </location>
</feature>
<dbReference type="InterPro" id="IPR036643">
    <property type="entry name" value="RNApol_insert_sf"/>
</dbReference>
<dbReference type="InterPro" id="IPR011262">
    <property type="entry name" value="DNA-dir_RNA_pol_insert"/>
</dbReference>
<keyword evidence="4 11" id="KW-0240">DNA-directed RNA polymerase</keyword>
<dbReference type="Gene3D" id="3.30.1360.10">
    <property type="entry name" value="RNA polymerase, RBP11-like subunit"/>
    <property type="match status" value="1"/>
</dbReference>
<dbReference type="Gene3D" id="2.170.120.12">
    <property type="entry name" value="DNA-directed RNA polymerase, insert domain"/>
    <property type="match status" value="1"/>
</dbReference>
<dbReference type="GO" id="GO:0000428">
    <property type="term" value="C:DNA-directed RNA polymerase complex"/>
    <property type="evidence" value="ECO:0007669"/>
    <property type="project" value="UniProtKB-KW"/>
</dbReference>
<evidence type="ECO:0000256" key="2">
    <source>
        <dbReference type="ARBA" id="ARBA00012418"/>
    </source>
</evidence>
<evidence type="ECO:0000256" key="5">
    <source>
        <dbReference type="ARBA" id="ARBA00022679"/>
    </source>
</evidence>
<proteinExistence type="inferred from homology"/>
<dbReference type="EC" id="2.7.7.6" evidence="2 11"/>
<organism evidence="13 14">
    <name type="scientific">Candidatus Doudnabacteria bacterium RIFCSPHIGHO2_01_52_17</name>
    <dbReference type="NCBI Taxonomy" id="1817820"/>
    <lineage>
        <taxon>Bacteria</taxon>
        <taxon>Candidatus Doudnaibacteriota</taxon>
    </lineage>
</organism>
<protein>
    <recommendedName>
        <fullName evidence="3 11">DNA-directed RNA polymerase subunit alpha</fullName>
        <shortName evidence="11">RNAP subunit alpha</shortName>
        <ecNumber evidence="2 11">2.7.7.6</ecNumber>
    </recommendedName>
    <alternativeName>
        <fullName evidence="9 11">RNA polymerase subunit alpha</fullName>
    </alternativeName>
    <alternativeName>
        <fullName evidence="8 11">Transcriptase subunit alpha</fullName>
    </alternativeName>
</protein>
<accession>A0A1F5NFC1</accession>
<evidence type="ECO:0000256" key="3">
    <source>
        <dbReference type="ARBA" id="ARBA00015972"/>
    </source>
</evidence>
<evidence type="ECO:0000256" key="7">
    <source>
        <dbReference type="ARBA" id="ARBA00023163"/>
    </source>
</evidence>
<comment type="domain">
    <text evidence="11">The N-terminal domain is essential for RNAP assembly and basal transcription, whereas the C-terminal domain is involved in interaction with transcriptional regulators and with upstream promoter elements.</text>
</comment>
<evidence type="ECO:0000256" key="11">
    <source>
        <dbReference type="HAMAP-Rule" id="MF_00059"/>
    </source>
</evidence>
<dbReference type="NCBIfam" id="NF003519">
    <property type="entry name" value="PRK05182.2-5"/>
    <property type="match status" value="1"/>
</dbReference>
<evidence type="ECO:0000256" key="9">
    <source>
        <dbReference type="ARBA" id="ARBA00033070"/>
    </source>
</evidence>
<dbReference type="FunFam" id="2.170.120.12:FF:000001">
    <property type="entry name" value="DNA-directed RNA polymerase subunit alpha"/>
    <property type="match status" value="1"/>
</dbReference>
<dbReference type="AlphaFoldDB" id="A0A1F5NFC1"/>
<dbReference type="GO" id="GO:0046983">
    <property type="term" value="F:protein dimerization activity"/>
    <property type="evidence" value="ECO:0007669"/>
    <property type="project" value="InterPro"/>
</dbReference>
<dbReference type="SMART" id="SM00662">
    <property type="entry name" value="RPOLD"/>
    <property type="match status" value="1"/>
</dbReference>
<dbReference type="EMBL" id="MFEG01000009">
    <property type="protein sequence ID" value="OGE76369.1"/>
    <property type="molecule type" value="Genomic_DNA"/>
</dbReference>
<feature type="region of interest" description="Alpha N-terminal domain (alpha-NTD)" evidence="11">
    <location>
        <begin position="1"/>
        <end position="228"/>
    </location>
</feature>
<dbReference type="Gene3D" id="1.10.150.20">
    <property type="entry name" value="5' to 3' exonuclease, C-terminal subdomain"/>
    <property type="match status" value="1"/>
</dbReference>
<dbReference type="HAMAP" id="MF_00059">
    <property type="entry name" value="RNApol_bact_RpoA"/>
    <property type="match status" value="1"/>
</dbReference>
<evidence type="ECO:0000256" key="1">
    <source>
        <dbReference type="ARBA" id="ARBA00007123"/>
    </source>
</evidence>
<reference evidence="13 14" key="1">
    <citation type="journal article" date="2016" name="Nat. Commun.">
        <title>Thousands of microbial genomes shed light on interconnected biogeochemical processes in an aquifer system.</title>
        <authorList>
            <person name="Anantharaman K."/>
            <person name="Brown C.T."/>
            <person name="Hug L.A."/>
            <person name="Sharon I."/>
            <person name="Castelle C.J."/>
            <person name="Probst A.J."/>
            <person name="Thomas B.C."/>
            <person name="Singh A."/>
            <person name="Wilkins M.J."/>
            <person name="Karaoz U."/>
            <person name="Brodie E.L."/>
            <person name="Williams K.H."/>
            <person name="Hubbard S.S."/>
            <person name="Banfield J.F."/>
        </authorList>
    </citation>
    <scope>NUCLEOTIDE SEQUENCE [LARGE SCALE GENOMIC DNA]</scope>
</reference>
<dbReference type="Pfam" id="PF01000">
    <property type="entry name" value="RNA_pol_A_bac"/>
    <property type="match status" value="1"/>
</dbReference>
<evidence type="ECO:0000256" key="6">
    <source>
        <dbReference type="ARBA" id="ARBA00022695"/>
    </source>
</evidence>
<dbReference type="InterPro" id="IPR011773">
    <property type="entry name" value="DNA-dir_RpoA"/>
</dbReference>
<dbReference type="Pfam" id="PF01193">
    <property type="entry name" value="RNA_pol_L"/>
    <property type="match status" value="1"/>
</dbReference>
<feature type="domain" description="DNA-directed RNA polymerase RpoA/D/Rpb3-type" evidence="12">
    <location>
        <begin position="20"/>
        <end position="228"/>
    </location>
</feature>
<dbReference type="CDD" id="cd06928">
    <property type="entry name" value="RNAP_alpha_NTD"/>
    <property type="match status" value="1"/>
</dbReference>
<evidence type="ECO:0000256" key="8">
    <source>
        <dbReference type="ARBA" id="ARBA00032524"/>
    </source>
</evidence>
<dbReference type="SUPFAM" id="SSF56553">
    <property type="entry name" value="Insert subdomain of RNA polymerase alpha subunit"/>
    <property type="match status" value="1"/>
</dbReference>
<sequence>MLYAVNIPSQPRVVAEEGAKGVYEIDALHPGYGHTIGNSIRRVLLSSLPGAAITKVKIEGISHEFSTIPDVKEDVISILLNLKQVRFLMHADEPQLVKISARGIKKVTAGDFDAPSQVEIINQETPIATLTSKDAKLELEATVERGLGYQPREVLEKEKTDIGSLTLDAVFTPVRRVNYEVENMRVGERTDYNRLRFTIETDGTVKPREALTRSIGILIRQLEALSFEKELAPEEKTLLREEMKEEAASPETPSEDPLKIRIEDLGLSGRTQHALSGVGIRTVGGLVKKTREDLLELEGVGEKAVSEIEKALENFNLALKE</sequence>
<comment type="similarity">
    <text evidence="1 11">Belongs to the RNA polymerase alpha chain family.</text>
</comment>
<comment type="function">
    <text evidence="11">DNA-dependent RNA polymerase catalyzes the transcription of DNA into RNA using the four ribonucleoside triphosphates as substrates.</text>
</comment>
<comment type="catalytic activity">
    <reaction evidence="10 11">
        <text>RNA(n) + a ribonucleoside 5'-triphosphate = RNA(n+1) + diphosphate</text>
        <dbReference type="Rhea" id="RHEA:21248"/>
        <dbReference type="Rhea" id="RHEA-COMP:14527"/>
        <dbReference type="Rhea" id="RHEA-COMP:17342"/>
        <dbReference type="ChEBI" id="CHEBI:33019"/>
        <dbReference type="ChEBI" id="CHEBI:61557"/>
        <dbReference type="ChEBI" id="CHEBI:140395"/>
        <dbReference type="EC" id="2.7.7.6"/>
    </reaction>
</comment>
<dbReference type="InterPro" id="IPR011260">
    <property type="entry name" value="RNAP_asu_C"/>
</dbReference>
<evidence type="ECO:0000313" key="14">
    <source>
        <dbReference type="Proteomes" id="UP000176547"/>
    </source>
</evidence>
<name>A0A1F5NFC1_9BACT</name>
<dbReference type="SUPFAM" id="SSF47789">
    <property type="entry name" value="C-terminal domain of RNA polymerase alpha subunit"/>
    <property type="match status" value="1"/>
</dbReference>
<dbReference type="InterPro" id="IPR036603">
    <property type="entry name" value="RBP11-like"/>
</dbReference>
<evidence type="ECO:0000313" key="13">
    <source>
        <dbReference type="EMBL" id="OGE76369.1"/>
    </source>
</evidence>
<evidence type="ECO:0000256" key="10">
    <source>
        <dbReference type="ARBA" id="ARBA00048552"/>
    </source>
</evidence>
<dbReference type="GO" id="GO:0005737">
    <property type="term" value="C:cytoplasm"/>
    <property type="evidence" value="ECO:0007669"/>
    <property type="project" value="UniProtKB-ARBA"/>
</dbReference>
<dbReference type="SUPFAM" id="SSF55257">
    <property type="entry name" value="RBP11-like subunits of RNA polymerase"/>
    <property type="match status" value="1"/>
</dbReference>
<dbReference type="GO" id="GO:0003899">
    <property type="term" value="F:DNA-directed RNA polymerase activity"/>
    <property type="evidence" value="ECO:0007669"/>
    <property type="project" value="UniProtKB-UniRule"/>
</dbReference>
<comment type="subunit">
    <text evidence="11">Homodimer. The RNAP catalytic core consists of 2 alpha, 1 beta, 1 beta' and 1 omega subunit. When a sigma factor is associated with the core the holoenzyme is formed, which can initiate transcription.</text>
</comment>
<gene>
    <name evidence="11" type="primary">rpoA</name>
    <name evidence="13" type="ORF">A3K06_02455</name>
</gene>
<keyword evidence="6 11" id="KW-0548">Nucleotidyltransferase</keyword>
<dbReference type="GO" id="GO:0006351">
    <property type="term" value="P:DNA-templated transcription"/>
    <property type="evidence" value="ECO:0007669"/>
    <property type="project" value="UniProtKB-UniRule"/>
</dbReference>
<dbReference type="Proteomes" id="UP000176547">
    <property type="component" value="Unassembled WGS sequence"/>
</dbReference>
<keyword evidence="5 11" id="KW-0808">Transferase</keyword>
<keyword evidence="7 11" id="KW-0804">Transcription</keyword>
<comment type="caution">
    <text evidence="13">The sequence shown here is derived from an EMBL/GenBank/DDBJ whole genome shotgun (WGS) entry which is preliminary data.</text>
</comment>
<dbReference type="GO" id="GO:0003677">
    <property type="term" value="F:DNA binding"/>
    <property type="evidence" value="ECO:0007669"/>
    <property type="project" value="UniProtKB-UniRule"/>
</dbReference>
<dbReference type="Pfam" id="PF03118">
    <property type="entry name" value="RNA_pol_A_CTD"/>
    <property type="match status" value="1"/>
</dbReference>